<keyword evidence="1" id="KW-0812">Transmembrane</keyword>
<sequence>MLEITLGSVIAALFVAAIVGAINRLFKQEKAARLRRRRAEEEERLLEEFCALSRRRRGAAVLPSKAANQAGLLHSSEALERLRNGGYVSPISERPNYFELTEKGWSRCLDNQNSREVGP</sequence>
<feature type="transmembrane region" description="Helical" evidence="1">
    <location>
        <begin position="6"/>
        <end position="26"/>
    </location>
</feature>
<evidence type="ECO:0000256" key="1">
    <source>
        <dbReference type="SAM" id="Phobius"/>
    </source>
</evidence>
<keyword evidence="1" id="KW-0472">Membrane</keyword>
<dbReference type="AlphaFoldDB" id="A0A6J4P827"/>
<accession>A0A6J4P827</accession>
<proteinExistence type="predicted"/>
<evidence type="ECO:0000313" key="2">
    <source>
        <dbReference type="EMBL" id="CAA9402881.1"/>
    </source>
</evidence>
<name>A0A6J4P827_9ACTN</name>
<dbReference type="EMBL" id="CADCUW010000167">
    <property type="protein sequence ID" value="CAA9402881.1"/>
    <property type="molecule type" value="Genomic_DNA"/>
</dbReference>
<gene>
    <name evidence="2" type="ORF">AVDCRST_MAG01-01-1144</name>
</gene>
<keyword evidence="1" id="KW-1133">Transmembrane helix</keyword>
<reference evidence="2" key="1">
    <citation type="submission" date="2020-02" db="EMBL/GenBank/DDBJ databases">
        <authorList>
            <person name="Meier V. D."/>
        </authorList>
    </citation>
    <scope>NUCLEOTIDE SEQUENCE</scope>
    <source>
        <strain evidence="2">AVDCRST_MAG01</strain>
    </source>
</reference>
<protein>
    <submittedName>
        <fullName evidence="2">Uncharacterized protein</fullName>
    </submittedName>
</protein>
<organism evidence="2">
    <name type="scientific">uncultured Rubrobacteraceae bacterium</name>
    <dbReference type="NCBI Taxonomy" id="349277"/>
    <lineage>
        <taxon>Bacteria</taxon>
        <taxon>Bacillati</taxon>
        <taxon>Actinomycetota</taxon>
        <taxon>Rubrobacteria</taxon>
        <taxon>Rubrobacterales</taxon>
        <taxon>Rubrobacteraceae</taxon>
        <taxon>environmental samples</taxon>
    </lineage>
</organism>